<dbReference type="EMBL" id="CP144745">
    <property type="protein sequence ID" value="WVZ53899.1"/>
    <property type="molecule type" value="Genomic_DNA"/>
</dbReference>
<evidence type="ECO:0000313" key="4">
    <source>
        <dbReference type="Proteomes" id="UP001341281"/>
    </source>
</evidence>
<dbReference type="InterPro" id="IPR029021">
    <property type="entry name" value="Prot-tyrosine_phosphatase-like"/>
</dbReference>
<keyword evidence="4" id="KW-1185">Reference proteome</keyword>
<proteinExistence type="predicted"/>
<name>A0AAQ3PW95_PASNO</name>
<protein>
    <submittedName>
        <fullName evidence="3">Uncharacterized protein</fullName>
    </submittedName>
</protein>
<organism evidence="3 4">
    <name type="scientific">Paspalum notatum var. saurae</name>
    <dbReference type="NCBI Taxonomy" id="547442"/>
    <lineage>
        <taxon>Eukaryota</taxon>
        <taxon>Viridiplantae</taxon>
        <taxon>Streptophyta</taxon>
        <taxon>Embryophyta</taxon>
        <taxon>Tracheophyta</taxon>
        <taxon>Spermatophyta</taxon>
        <taxon>Magnoliopsida</taxon>
        <taxon>Liliopsida</taxon>
        <taxon>Poales</taxon>
        <taxon>Poaceae</taxon>
        <taxon>PACMAD clade</taxon>
        <taxon>Panicoideae</taxon>
        <taxon>Andropogonodae</taxon>
        <taxon>Paspaleae</taxon>
        <taxon>Paspalinae</taxon>
        <taxon>Paspalum</taxon>
    </lineage>
</organism>
<dbReference type="AlphaFoldDB" id="A0AAQ3PW95"/>
<dbReference type="SMART" id="SM00194">
    <property type="entry name" value="PTPc"/>
    <property type="match status" value="1"/>
</dbReference>
<dbReference type="InterPro" id="IPR000242">
    <property type="entry name" value="PTP_cat"/>
</dbReference>
<dbReference type="PANTHER" id="PTHR19134:SF492">
    <property type="entry name" value="PROTEIN-TYROSINE-PHOSPHATASE PTP1"/>
    <property type="match status" value="1"/>
</dbReference>
<dbReference type="InterPro" id="IPR000387">
    <property type="entry name" value="Tyr_Pase_dom"/>
</dbReference>
<dbReference type="Gene3D" id="3.90.190.10">
    <property type="entry name" value="Protein tyrosine phosphatase superfamily"/>
    <property type="match status" value="1"/>
</dbReference>
<evidence type="ECO:0000259" key="2">
    <source>
        <dbReference type="PROSITE" id="PS50056"/>
    </source>
</evidence>
<evidence type="ECO:0000313" key="3">
    <source>
        <dbReference type="EMBL" id="WVZ53899.1"/>
    </source>
</evidence>
<feature type="domain" description="Tyrosine specific protein phosphatases" evidence="2">
    <location>
        <begin position="89"/>
        <end position="160"/>
    </location>
</feature>
<dbReference type="InterPro" id="IPR003595">
    <property type="entry name" value="Tyr_Pase_cat"/>
</dbReference>
<dbReference type="PROSITE" id="PS50055">
    <property type="entry name" value="TYR_PHOSPHATASE_PTP"/>
    <property type="match status" value="1"/>
</dbReference>
<accession>A0AAQ3PW95</accession>
<dbReference type="SUPFAM" id="SSF52799">
    <property type="entry name" value="(Phosphotyrosine protein) phosphatases II"/>
    <property type="match status" value="1"/>
</dbReference>
<feature type="domain" description="Tyrosine-protein phosphatase" evidence="1">
    <location>
        <begin position="1"/>
        <end position="177"/>
    </location>
</feature>
<dbReference type="SMART" id="SM00404">
    <property type="entry name" value="PTPc_motif"/>
    <property type="match status" value="1"/>
</dbReference>
<sequence>MVYENQCPVVVMVTKFDGQKCDEYLPLKEGQGVFGKFTIEITKTRSDGQLVLRGVKVQRHESDVVHSLLHIEYSGWPDHWIPSDSTAVRRILKRFYHISKERPIVAHCSAGIGRTGAYITIHNAIERILLGEQGAVDLAETVKRFRSQRPGMVQTEGSVAKSFQDQYKFCHQAIADELRDLVSTSKH</sequence>
<dbReference type="PANTHER" id="PTHR19134">
    <property type="entry name" value="RECEPTOR-TYPE TYROSINE-PROTEIN PHOSPHATASE"/>
    <property type="match status" value="1"/>
</dbReference>
<dbReference type="InterPro" id="IPR050348">
    <property type="entry name" value="Protein-Tyr_Phosphatase"/>
</dbReference>
<dbReference type="PROSITE" id="PS50056">
    <property type="entry name" value="TYR_PHOSPHATASE_2"/>
    <property type="match status" value="1"/>
</dbReference>
<dbReference type="GO" id="GO:0004725">
    <property type="term" value="F:protein tyrosine phosphatase activity"/>
    <property type="evidence" value="ECO:0007669"/>
    <property type="project" value="InterPro"/>
</dbReference>
<dbReference type="Proteomes" id="UP001341281">
    <property type="component" value="Chromosome 01"/>
</dbReference>
<dbReference type="PRINTS" id="PR00700">
    <property type="entry name" value="PRTYPHPHTASE"/>
</dbReference>
<reference evidence="3 4" key="1">
    <citation type="submission" date="2024-02" db="EMBL/GenBank/DDBJ databases">
        <title>High-quality chromosome-scale genome assembly of Pensacola bahiagrass (Paspalum notatum Flugge var. saurae).</title>
        <authorList>
            <person name="Vega J.M."/>
            <person name="Podio M."/>
            <person name="Orjuela J."/>
            <person name="Siena L.A."/>
            <person name="Pessino S.C."/>
            <person name="Combes M.C."/>
            <person name="Mariac C."/>
            <person name="Albertini E."/>
            <person name="Pupilli F."/>
            <person name="Ortiz J.P.A."/>
            <person name="Leblanc O."/>
        </authorList>
    </citation>
    <scope>NUCLEOTIDE SEQUENCE [LARGE SCALE GENOMIC DNA]</scope>
    <source>
        <strain evidence="3">R1</strain>
        <tissue evidence="3">Leaf</tissue>
    </source>
</reference>
<evidence type="ECO:0000259" key="1">
    <source>
        <dbReference type="PROSITE" id="PS50055"/>
    </source>
</evidence>
<gene>
    <name evidence="3" type="ORF">U9M48_004786</name>
</gene>
<dbReference type="Pfam" id="PF00102">
    <property type="entry name" value="Y_phosphatase"/>
    <property type="match status" value="1"/>
</dbReference>